<reference evidence="1 2" key="1">
    <citation type="submission" date="2021-06" db="EMBL/GenBank/DDBJ databases">
        <authorList>
            <person name="Kallberg Y."/>
            <person name="Tangrot J."/>
            <person name="Rosling A."/>
        </authorList>
    </citation>
    <scope>NUCLEOTIDE SEQUENCE [LARGE SCALE GENOMIC DNA]</scope>
    <source>
        <strain evidence="1 2">120-4 pot B 10/14</strain>
    </source>
</reference>
<proteinExistence type="predicted"/>
<sequence>MKSTPGIMPTNGKMTKSKDVICNAKKDWLHQYMTNQYQELCQQTTK</sequence>
<dbReference type="EMBL" id="CAJVQB010000021">
    <property type="protein sequence ID" value="CAG8458767.1"/>
    <property type="molecule type" value="Genomic_DNA"/>
</dbReference>
<comment type="caution">
    <text evidence="1">The sequence shown here is derived from an EMBL/GenBank/DDBJ whole genome shotgun (WGS) entry which is preliminary data.</text>
</comment>
<gene>
    <name evidence="1" type="ORF">GMARGA_LOCUS196</name>
</gene>
<protein>
    <submittedName>
        <fullName evidence="1">5513_t:CDS:1</fullName>
    </submittedName>
</protein>
<evidence type="ECO:0000313" key="1">
    <source>
        <dbReference type="EMBL" id="CAG8458767.1"/>
    </source>
</evidence>
<keyword evidence="2" id="KW-1185">Reference proteome</keyword>
<dbReference type="Proteomes" id="UP000789901">
    <property type="component" value="Unassembled WGS sequence"/>
</dbReference>
<accession>A0ABM8VVT8</accession>
<evidence type="ECO:0000313" key="2">
    <source>
        <dbReference type="Proteomes" id="UP000789901"/>
    </source>
</evidence>
<organism evidence="1 2">
    <name type="scientific">Gigaspora margarita</name>
    <dbReference type="NCBI Taxonomy" id="4874"/>
    <lineage>
        <taxon>Eukaryota</taxon>
        <taxon>Fungi</taxon>
        <taxon>Fungi incertae sedis</taxon>
        <taxon>Mucoromycota</taxon>
        <taxon>Glomeromycotina</taxon>
        <taxon>Glomeromycetes</taxon>
        <taxon>Diversisporales</taxon>
        <taxon>Gigasporaceae</taxon>
        <taxon>Gigaspora</taxon>
    </lineage>
</organism>
<name>A0ABM8VVT8_GIGMA</name>